<keyword evidence="3" id="KW-1185">Reference proteome</keyword>
<dbReference type="AlphaFoldDB" id="A0A3L8Q8P5"/>
<evidence type="ECO:0000313" key="3">
    <source>
        <dbReference type="Proteomes" id="UP000276834"/>
    </source>
</evidence>
<evidence type="ECO:0000313" key="2">
    <source>
        <dbReference type="EMBL" id="RLV63543.1"/>
    </source>
</evidence>
<reference evidence="2 3" key="1">
    <citation type="journal article" date="2018" name="Proc. R. Soc. B">
        <title>A non-coding region near Follistatin controls head colour polymorphism in the Gouldian finch.</title>
        <authorList>
            <person name="Toomey M.B."/>
            <person name="Marques C.I."/>
            <person name="Andrade P."/>
            <person name="Araujo P.M."/>
            <person name="Sabatino S."/>
            <person name="Gazda M.A."/>
            <person name="Afonso S."/>
            <person name="Lopes R.J."/>
            <person name="Corbo J.C."/>
            <person name="Carneiro M."/>
        </authorList>
    </citation>
    <scope>NUCLEOTIDE SEQUENCE [LARGE SCALE GENOMIC DNA]</scope>
    <source>
        <strain evidence="2">Red01</strain>
        <tissue evidence="2">Muscle</tissue>
    </source>
</reference>
<feature type="region of interest" description="Disordered" evidence="1">
    <location>
        <begin position="34"/>
        <end position="90"/>
    </location>
</feature>
<evidence type="ECO:0000256" key="1">
    <source>
        <dbReference type="SAM" id="MobiDB-lite"/>
    </source>
</evidence>
<feature type="non-terminal residue" evidence="2">
    <location>
        <position position="90"/>
    </location>
</feature>
<comment type="caution">
    <text evidence="2">The sequence shown here is derived from an EMBL/GenBank/DDBJ whole genome shotgun (WGS) entry which is preliminary data.</text>
</comment>
<dbReference type="Proteomes" id="UP000276834">
    <property type="component" value="Unassembled WGS sequence"/>
</dbReference>
<organism evidence="2 3">
    <name type="scientific">Chloebia gouldiae</name>
    <name type="common">Gouldian finch</name>
    <name type="synonym">Erythrura gouldiae</name>
    <dbReference type="NCBI Taxonomy" id="44316"/>
    <lineage>
        <taxon>Eukaryota</taxon>
        <taxon>Metazoa</taxon>
        <taxon>Chordata</taxon>
        <taxon>Craniata</taxon>
        <taxon>Vertebrata</taxon>
        <taxon>Euteleostomi</taxon>
        <taxon>Archelosauria</taxon>
        <taxon>Archosauria</taxon>
        <taxon>Dinosauria</taxon>
        <taxon>Saurischia</taxon>
        <taxon>Theropoda</taxon>
        <taxon>Coelurosauria</taxon>
        <taxon>Aves</taxon>
        <taxon>Neognathae</taxon>
        <taxon>Neoaves</taxon>
        <taxon>Telluraves</taxon>
        <taxon>Australaves</taxon>
        <taxon>Passeriformes</taxon>
        <taxon>Passeroidea</taxon>
        <taxon>Passeridae</taxon>
        <taxon>Chloebia</taxon>
    </lineage>
</organism>
<dbReference type="EMBL" id="QUSF01002537">
    <property type="protein sequence ID" value="RLV63543.1"/>
    <property type="molecule type" value="Genomic_DNA"/>
</dbReference>
<accession>A0A3L8Q8P5</accession>
<protein>
    <submittedName>
        <fullName evidence="2">Uncharacterized protein</fullName>
    </submittedName>
</protein>
<name>A0A3L8Q8P5_CHLGU</name>
<gene>
    <name evidence="2" type="ORF">DV515_00018166</name>
</gene>
<proteinExistence type="predicted"/>
<sequence>MEKLKGLLGGNASILCTSRLGCLLAHWKQGRFGQDSVGKSRKWKKDPAHLDTAPTRIQEQSDPIQKPTGKGAGDLDSEGESTERTILAAT</sequence>